<keyword evidence="2" id="KW-1185">Reference proteome</keyword>
<dbReference type="AlphaFoldDB" id="A0A814Q7V0"/>
<accession>A0A814Q7V0</accession>
<comment type="caution">
    <text evidence="1">The sequence shown here is derived from an EMBL/GenBank/DDBJ whole genome shotgun (WGS) entry which is preliminary data.</text>
</comment>
<name>A0A814Q7V0_9BILA</name>
<dbReference type="Proteomes" id="UP000663879">
    <property type="component" value="Unassembled WGS sequence"/>
</dbReference>
<evidence type="ECO:0000313" key="1">
    <source>
        <dbReference type="EMBL" id="CAF1116109.1"/>
    </source>
</evidence>
<sequence>MNNKIKTLTIYLDVDRNDSSFDFLKQSIEFLVTKLEFMFNRLKISNSSDVTNNLNTFINLKVYLAFKNNKE</sequence>
<reference evidence="1" key="1">
    <citation type="submission" date="2021-02" db="EMBL/GenBank/DDBJ databases">
        <authorList>
            <person name="Nowell W R."/>
        </authorList>
    </citation>
    <scope>NUCLEOTIDE SEQUENCE</scope>
    <source>
        <strain evidence="1">Ploen Becks lab</strain>
    </source>
</reference>
<evidence type="ECO:0000313" key="2">
    <source>
        <dbReference type="Proteomes" id="UP000663879"/>
    </source>
</evidence>
<protein>
    <submittedName>
        <fullName evidence="1">Uncharacterized protein</fullName>
    </submittedName>
</protein>
<gene>
    <name evidence="1" type="ORF">OXX778_LOCUS21840</name>
</gene>
<proteinExistence type="predicted"/>
<organism evidence="1 2">
    <name type="scientific">Brachionus calyciflorus</name>
    <dbReference type="NCBI Taxonomy" id="104777"/>
    <lineage>
        <taxon>Eukaryota</taxon>
        <taxon>Metazoa</taxon>
        <taxon>Spiralia</taxon>
        <taxon>Gnathifera</taxon>
        <taxon>Rotifera</taxon>
        <taxon>Eurotatoria</taxon>
        <taxon>Monogononta</taxon>
        <taxon>Pseudotrocha</taxon>
        <taxon>Ploima</taxon>
        <taxon>Brachionidae</taxon>
        <taxon>Brachionus</taxon>
    </lineage>
</organism>
<dbReference type="EMBL" id="CAJNOC010008462">
    <property type="protein sequence ID" value="CAF1116109.1"/>
    <property type="molecule type" value="Genomic_DNA"/>
</dbReference>